<evidence type="ECO:0000313" key="1">
    <source>
        <dbReference type="EMBL" id="ELR24499.1"/>
    </source>
</evidence>
<dbReference type="Proteomes" id="UP000011083">
    <property type="component" value="Unassembled WGS sequence"/>
</dbReference>
<protein>
    <submittedName>
        <fullName evidence="1">Uncharacterized protein</fullName>
    </submittedName>
</protein>
<dbReference type="AlphaFoldDB" id="L8HG37"/>
<dbReference type="KEGG" id="acan:ACA1_322360"/>
<proteinExistence type="predicted"/>
<reference evidence="1 2" key="1">
    <citation type="journal article" date="2013" name="Genome Biol.">
        <title>Genome of Acanthamoeba castellanii highlights extensive lateral gene transfer and early evolution of tyrosine kinase signaling.</title>
        <authorList>
            <person name="Clarke M."/>
            <person name="Lohan A.J."/>
            <person name="Liu B."/>
            <person name="Lagkouvardos I."/>
            <person name="Roy S."/>
            <person name="Zafar N."/>
            <person name="Bertelli C."/>
            <person name="Schilde C."/>
            <person name="Kianianmomeni A."/>
            <person name="Burglin T.R."/>
            <person name="Frech C."/>
            <person name="Turcotte B."/>
            <person name="Kopec K.O."/>
            <person name="Synnott J.M."/>
            <person name="Choo C."/>
            <person name="Paponov I."/>
            <person name="Finkler A."/>
            <person name="Soon Heng Tan C."/>
            <person name="Hutchins A.P."/>
            <person name="Weinmeier T."/>
            <person name="Rattei T."/>
            <person name="Chu J.S."/>
            <person name="Gimenez G."/>
            <person name="Irimia M."/>
            <person name="Rigden D.J."/>
            <person name="Fitzpatrick D.A."/>
            <person name="Lorenzo-Morales J."/>
            <person name="Bateman A."/>
            <person name="Chiu C.H."/>
            <person name="Tang P."/>
            <person name="Hegemann P."/>
            <person name="Fromm H."/>
            <person name="Raoult D."/>
            <person name="Greub G."/>
            <person name="Miranda-Saavedra D."/>
            <person name="Chen N."/>
            <person name="Nash P."/>
            <person name="Ginger M.L."/>
            <person name="Horn M."/>
            <person name="Schaap P."/>
            <person name="Caler L."/>
            <person name="Loftus B."/>
        </authorList>
    </citation>
    <scope>NUCLEOTIDE SEQUENCE [LARGE SCALE GENOMIC DNA]</scope>
    <source>
        <strain evidence="1 2">Neff</strain>
    </source>
</reference>
<dbReference type="RefSeq" id="XP_004355073.1">
    <property type="nucleotide sequence ID" value="XM_004355021.1"/>
</dbReference>
<gene>
    <name evidence="1" type="ORF">ACA1_322360</name>
</gene>
<dbReference type="VEuPathDB" id="AmoebaDB:ACA1_322360"/>
<evidence type="ECO:0000313" key="2">
    <source>
        <dbReference type="Proteomes" id="UP000011083"/>
    </source>
</evidence>
<sequence>MNCSMFLAIDEKWGPHTIDQMATGHNTQLPHYHSHFFKLGSATTNCLMQDWLVQAQGATATIITPMWSGCLWHQDLKDLMINTLIPLHALEEMFLSKHRTPEPLHNH</sequence>
<name>L8HG37_ACACF</name>
<accession>L8HG37</accession>
<keyword evidence="2" id="KW-1185">Reference proteome</keyword>
<dbReference type="EMBL" id="KB007815">
    <property type="protein sequence ID" value="ELR24499.1"/>
    <property type="molecule type" value="Genomic_DNA"/>
</dbReference>
<dbReference type="OrthoDB" id="2201641at2759"/>
<organism evidence="1 2">
    <name type="scientific">Acanthamoeba castellanii (strain ATCC 30010 / Neff)</name>
    <dbReference type="NCBI Taxonomy" id="1257118"/>
    <lineage>
        <taxon>Eukaryota</taxon>
        <taxon>Amoebozoa</taxon>
        <taxon>Discosea</taxon>
        <taxon>Longamoebia</taxon>
        <taxon>Centramoebida</taxon>
        <taxon>Acanthamoebidae</taxon>
        <taxon>Acanthamoeba</taxon>
    </lineage>
</organism>
<dbReference type="GeneID" id="14925525"/>